<evidence type="ECO:0000259" key="7">
    <source>
        <dbReference type="Pfam" id="PF05199"/>
    </source>
</evidence>
<keyword evidence="9" id="KW-1185">Reference proteome</keyword>
<dbReference type="SUPFAM" id="SSF51905">
    <property type="entry name" value="FAD/NAD(P)-binding domain"/>
    <property type="match status" value="1"/>
</dbReference>
<comment type="caution">
    <text evidence="8">The sequence shown here is derived from an EMBL/GenBank/DDBJ whole genome shotgun (WGS) entry which is preliminary data.</text>
</comment>
<evidence type="ECO:0000259" key="6">
    <source>
        <dbReference type="Pfam" id="PF00732"/>
    </source>
</evidence>
<dbReference type="GO" id="GO:0046577">
    <property type="term" value="F:long-chain-alcohol oxidase activity"/>
    <property type="evidence" value="ECO:0007669"/>
    <property type="project" value="UniProtKB-EC"/>
</dbReference>
<name>A0A0M9VTB5_ESCWE</name>
<dbReference type="Pfam" id="PF00732">
    <property type="entry name" value="GMC_oxred_N"/>
    <property type="match status" value="1"/>
</dbReference>
<organism evidence="8 9">
    <name type="scientific">Escovopsis weberi</name>
    <dbReference type="NCBI Taxonomy" id="150374"/>
    <lineage>
        <taxon>Eukaryota</taxon>
        <taxon>Fungi</taxon>
        <taxon>Dikarya</taxon>
        <taxon>Ascomycota</taxon>
        <taxon>Pezizomycotina</taxon>
        <taxon>Sordariomycetes</taxon>
        <taxon>Hypocreomycetidae</taxon>
        <taxon>Hypocreales</taxon>
        <taxon>Hypocreaceae</taxon>
        <taxon>Escovopsis</taxon>
    </lineage>
</organism>
<accession>A0A0M9VTB5</accession>
<dbReference type="Gene3D" id="3.50.50.60">
    <property type="entry name" value="FAD/NAD(P)-binding domain"/>
    <property type="match status" value="2"/>
</dbReference>
<gene>
    <name evidence="8" type="ORF">ESCO_000718</name>
</gene>
<reference evidence="8 9" key="1">
    <citation type="submission" date="2015-07" db="EMBL/GenBank/DDBJ databases">
        <title>The genome of the fungus Escovopsis weberi, a specialized disease agent of ant agriculture.</title>
        <authorList>
            <person name="de Man T.J."/>
            <person name="Stajich J.E."/>
            <person name="Kubicek C.P."/>
            <person name="Chenthamara K."/>
            <person name="Atanasova L."/>
            <person name="Druzhinina I.S."/>
            <person name="Birnbaum S."/>
            <person name="Barribeau S.M."/>
            <person name="Teiling C."/>
            <person name="Suen G."/>
            <person name="Currie C."/>
            <person name="Gerardo N.M."/>
        </authorList>
    </citation>
    <scope>NUCLEOTIDE SEQUENCE [LARGE SCALE GENOMIC DNA]</scope>
</reference>
<dbReference type="PANTHER" id="PTHR46056">
    <property type="entry name" value="LONG-CHAIN-ALCOHOL OXIDASE"/>
    <property type="match status" value="1"/>
</dbReference>
<dbReference type="AlphaFoldDB" id="A0A0M9VTB5"/>
<evidence type="ECO:0000256" key="3">
    <source>
        <dbReference type="ARBA" id="ARBA00022827"/>
    </source>
</evidence>
<dbReference type="Proteomes" id="UP000053831">
    <property type="component" value="Unassembled WGS sequence"/>
</dbReference>
<evidence type="ECO:0000256" key="5">
    <source>
        <dbReference type="PIRSR" id="PIRSR028937-1"/>
    </source>
</evidence>
<evidence type="ECO:0000313" key="9">
    <source>
        <dbReference type="Proteomes" id="UP000053831"/>
    </source>
</evidence>
<dbReference type="EMBL" id="LGSR01000020">
    <property type="protein sequence ID" value="KOS18612.1"/>
    <property type="molecule type" value="Genomic_DNA"/>
</dbReference>
<evidence type="ECO:0000256" key="1">
    <source>
        <dbReference type="ARBA" id="ARBA00010790"/>
    </source>
</evidence>
<evidence type="ECO:0000256" key="4">
    <source>
        <dbReference type="ARBA" id="ARBA00023002"/>
    </source>
</evidence>
<comment type="similarity">
    <text evidence="1">Belongs to the GMC oxidoreductase family.</text>
</comment>
<dbReference type="InterPro" id="IPR036188">
    <property type="entry name" value="FAD/NAD-bd_sf"/>
</dbReference>
<dbReference type="OrthoDB" id="269227at2759"/>
<evidence type="ECO:0000313" key="8">
    <source>
        <dbReference type="EMBL" id="KOS18612.1"/>
    </source>
</evidence>
<dbReference type="InterPro" id="IPR000172">
    <property type="entry name" value="GMC_OxRdtase_N"/>
</dbReference>
<dbReference type="Pfam" id="PF13450">
    <property type="entry name" value="NAD_binding_8"/>
    <property type="match status" value="1"/>
</dbReference>
<keyword evidence="3" id="KW-0274">FAD</keyword>
<sequence length="736" mass="79120">MSPAAWDVLWALVDGALPSIVPASEAREDGRGGQLVLPDEQYRGEVEAALSSVDGGPSVEDAAAFLAERSIDDVDFRENCLRFLAVYPRKSLLAMVLAFMNTHLGSLVLTGYWNPVYQQSANVRQAVVQSWSQSRFRALRVLGASVATLGSRAMGMTNPVYSALLGYSVAPRDWRPVEGYPFKFMQLDPGDSVHEIVTDVVIVGSGPGGAICAKNLAEAGHKVLLVEKGYHFSTSQLPLTQSVAAEYQQESQGVMASEDSSVALLSASTWGGGGTINWSVCLPMEDQVRREWARTRGGLPFFSSADFDDCLDRVMDLLGAQKDVVRHNHANRTLLDGAEKLGWHAAPLHRNTRDKEHSCGHCHYGCPSGEKRGPTVTCLPPASEAGAEFMEGFSVDRVLFDEGGSGEGQGGVPAAIGVEGVWTSRDAQGGIHAAMSARTQRRVIIKAKKVIISAGTLWSPVILQKSGLKNPNIGRGVHLHPCLLPTAFYKKETRPWEGSIISTYSSEFSNLDGNWHGAKLEASAVSPSLFHMMQCFGNGLDSKLAALRLNHAQCILSFCRDRDSGRVFTDPASGTPRIDYTPSKFDASNVLKGATALTKIFYATGATEIRSIFPGLEAFRPKASAQEELGPGQDPELTDADFAQWLARMRALCDANHLAPTYISGHQMGSCPMSSEAELGAVDEKGKVWGTENLYVADSSVFPSASGVNPMVTIMAIADWISRGVANELSLIGSPA</sequence>
<dbReference type="Pfam" id="PF05199">
    <property type="entry name" value="GMC_oxred_C"/>
    <property type="match status" value="1"/>
</dbReference>
<dbReference type="GO" id="GO:0050660">
    <property type="term" value="F:flavin adenine dinucleotide binding"/>
    <property type="evidence" value="ECO:0007669"/>
    <property type="project" value="InterPro"/>
</dbReference>
<feature type="domain" description="Glucose-methanol-choline oxidoreductase N-terminal" evidence="6">
    <location>
        <begin position="250"/>
        <end position="482"/>
    </location>
</feature>
<feature type="active site" description="Proton acceptor" evidence="5">
    <location>
        <position position="666"/>
    </location>
</feature>
<dbReference type="STRING" id="150374.A0A0M9VTB5"/>
<protein>
    <submittedName>
        <fullName evidence="8">Long-chain-alcohol oxidase FAO2</fullName>
    </submittedName>
</protein>
<feature type="domain" description="Glucose-methanol-choline oxidoreductase C-terminal" evidence="7">
    <location>
        <begin position="572"/>
        <end position="718"/>
    </location>
</feature>
<keyword evidence="4" id="KW-0560">Oxidoreductase</keyword>
<dbReference type="InterPro" id="IPR007867">
    <property type="entry name" value="GMC_OxRtase_C"/>
</dbReference>
<evidence type="ECO:0000256" key="2">
    <source>
        <dbReference type="ARBA" id="ARBA00022630"/>
    </source>
</evidence>
<dbReference type="GO" id="GO:0016020">
    <property type="term" value="C:membrane"/>
    <property type="evidence" value="ECO:0007669"/>
    <property type="project" value="UniProtKB-SubCell"/>
</dbReference>
<proteinExistence type="inferred from homology"/>
<dbReference type="PANTHER" id="PTHR46056:SF12">
    <property type="entry name" value="LONG-CHAIN-ALCOHOL OXIDASE"/>
    <property type="match status" value="1"/>
</dbReference>
<keyword evidence="2" id="KW-0285">Flavoprotein</keyword>